<name>A0ABR6HTJ9_9RHOB</name>
<gene>
    <name evidence="2" type="ORF">FHS00_003481</name>
</gene>
<dbReference type="Proteomes" id="UP000576152">
    <property type="component" value="Unassembled WGS sequence"/>
</dbReference>
<evidence type="ECO:0000313" key="3">
    <source>
        <dbReference type="Proteomes" id="UP000576152"/>
    </source>
</evidence>
<sequence length="39" mass="4040">MGDTRLDREDAMTIAAMVAALAGLVVVAFLIFVLTGGDD</sequence>
<comment type="caution">
    <text evidence="2">The sequence shown here is derived from an EMBL/GenBank/DDBJ whole genome shotgun (WGS) entry which is preliminary data.</text>
</comment>
<keyword evidence="1" id="KW-0472">Membrane</keyword>
<dbReference type="EMBL" id="JACIBX010000023">
    <property type="protein sequence ID" value="MBB3713874.1"/>
    <property type="molecule type" value="Genomic_DNA"/>
</dbReference>
<evidence type="ECO:0000256" key="1">
    <source>
        <dbReference type="SAM" id="Phobius"/>
    </source>
</evidence>
<keyword evidence="1" id="KW-0812">Transmembrane</keyword>
<evidence type="ECO:0000313" key="2">
    <source>
        <dbReference type="EMBL" id="MBB3713874.1"/>
    </source>
</evidence>
<accession>A0ABR6HTJ9</accession>
<protein>
    <submittedName>
        <fullName evidence="2">Uncharacterized protein</fullName>
    </submittedName>
</protein>
<reference evidence="2 3" key="1">
    <citation type="submission" date="2020-08" db="EMBL/GenBank/DDBJ databases">
        <title>Genomic Encyclopedia of Type Strains, Phase III (KMG-III): the genomes of soil and plant-associated and newly described type strains.</title>
        <authorList>
            <person name="Whitman W."/>
        </authorList>
    </citation>
    <scope>NUCLEOTIDE SEQUENCE [LARGE SCALE GENOMIC DNA]</scope>
    <source>
        <strain evidence="2 3">CECT 8572</strain>
    </source>
</reference>
<organism evidence="2 3">
    <name type="scientific">Limimaricola variabilis</name>
    <dbReference type="NCBI Taxonomy" id="1492771"/>
    <lineage>
        <taxon>Bacteria</taxon>
        <taxon>Pseudomonadati</taxon>
        <taxon>Pseudomonadota</taxon>
        <taxon>Alphaproteobacteria</taxon>
        <taxon>Rhodobacterales</taxon>
        <taxon>Paracoccaceae</taxon>
        <taxon>Limimaricola</taxon>
    </lineage>
</organism>
<keyword evidence="1" id="KW-1133">Transmembrane helix</keyword>
<keyword evidence="3" id="KW-1185">Reference proteome</keyword>
<proteinExistence type="predicted"/>
<feature type="transmembrane region" description="Helical" evidence="1">
    <location>
        <begin position="12"/>
        <end position="34"/>
    </location>
</feature>